<dbReference type="AlphaFoldDB" id="A0AAN6TSK4"/>
<organism evidence="1 2">
    <name type="scientific">Parathielavia appendiculata</name>
    <dbReference type="NCBI Taxonomy" id="2587402"/>
    <lineage>
        <taxon>Eukaryota</taxon>
        <taxon>Fungi</taxon>
        <taxon>Dikarya</taxon>
        <taxon>Ascomycota</taxon>
        <taxon>Pezizomycotina</taxon>
        <taxon>Sordariomycetes</taxon>
        <taxon>Sordariomycetidae</taxon>
        <taxon>Sordariales</taxon>
        <taxon>Chaetomiaceae</taxon>
        <taxon>Parathielavia</taxon>
    </lineage>
</organism>
<reference evidence="1" key="1">
    <citation type="journal article" date="2023" name="Mol. Phylogenet. Evol.">
        <title>Genome-scale phylogeny and comparative genomics of the fungal order Sordariales.</title>
        <authorList>
            <person name="Hensen N."/>
            <person name="Bonometti L."/>
            <person name="Westerberg I."/>
            <person name="Brannstrom I.O."/>
            <person name="Guillou S."/>
            <person name="Cros-Aarteil S."/>
            <person name="Calhoun S."/>
            <person name="Haridas S."/>
            <person name="Kuo A."/>
            <person name="Mondo S."/>
            <person name="Pangilinan J."/>
            <person name="Riley R."/>
            <person name="LaButti K."/>
            <person name="Andreopoulos B."/>
            <person name="Lipzen A."/>
            <person name="Chen C."/>
            <person name="Yan M."/>
            <person name="Daum C."/>
            <person name="Ng V."/>
            <person name="Clum A."/>
            <person name="Steindorff A."/>
            <person name="Ohm R.A."/>
            <person name="Martin F."/>
            <person name="Silar P."/>
            <person name="Natvig D.O."/>
            <person name="Lalanne C."/>
            <person name="Gautier V."/>
            <person name="Ament-Velasquez S.L."/>
            <person name="Kruys A."/>
            <person name="Hutchinson M.I."/>
            <person name="Powell A.J."/>
            <person name="Barry K."/>
            <person name="Miller A.N."/>
            <person name="Grigoriev I.V."/>
            <person name="Debuchy R."/>
            <person name="Gladieux P."/>
            <person name="Hiltunen Thoren M."/>
            <person name="Johannesson H."/>
        </authorList>
    </citation>
    <scope>NUCLEOTIDE SEQUENCE</scope>
    <source>
        <strain evidence="1">CBS 731.68</strain>
    </source>
</reference>
<reference evidence="1" key="2">
    <citation type="submission" date="2023-05" db="EMBL/GenBank/DDBJ databases">
        <authorList>
            <consortium name="Lawrence Berkeley National Laboratory"/>
            <person name="Steindorff A."/>
            <person name="Hensen N."/>
            <person name="Bonometti L."/>
            <person name="Westerberg I."/>
            <person name="Brannstrom I.O."/>
            <person name="Guillou S."/>
            <person name="Cros-Aarteil S."/>
            <person name="Calhoun S."/>
            <person name="Haridas S."/>
            <person name="Kuo A."/>
            <person name="Mondo S."/>
            <person name="Pangilinan J."/>
            <person name="Riley R."/>
            <person name="Labutti K."/>
            <person name="Andreopoulos B."/>
            <person name="Lipzen A."/>
            <person name="Chen C."/>
            <person name="Yanf M."/>
            <person name="Daum C."/>
            <person name="Ng V."/>
            <person name="Clum A."/>
            <person name="Ohm R."/>
            <person name="Martin F."/>
            <person name="Silar P."/>
            <person name="Natvig D."/>
            <person name="Lalanne C."/>
            <person name="Gautier V."/>
            <person name="Ament-Velasquez S.L."/>
            <person name="Kruys A."/>
            <person name="Hutchinson M.I."/>
            <person name="Powell A.J."/>
            <person name="Barry K."/>
            <person name="Miller A.N."/>
            <person name="Grigoriev I.V."/>
            <person name="Debuchy R."/>
            <person name="Gladieux P."/>
            <person name="Thoren M.H."/>
            <person name="Johannesson H."/>
        </authorList>
    </citation>
    <scope>NUCLEOTIDE SEQUENCE</scope>
    <source>
        <strain evidence="1">CBS 731.68</strain>
    </source>
</reference>
<sequence>MASPDLKVDNDEHGVFANDELSGLDSALSAHESAYQSLPDAKTKMCFEHIPAFPQLAQPSAFSQVTQPDEEQLAFAERLLPPSPPSHCSTLCFGQEPSSKFEFKRCVNAIWTLASLLLPSPLSEAPSDYEMIHIEAYIVSINSKVTFKLTGKTIDTLIEYYKSIRPFEGQQPECHELHEDFIQAIKKLVFLADLSVLEGLDVDGTGELLDGRSEQVKNFIVGLLYFRYFRGDGWWGWDNEH</sequence>
<keyword evidence="2" id="KW-1185">Reference proteome</keyword>
<dbReference type="EMBL" id="MU853243">
    <property type="protein sequence ID" value="KAK4119940.1"/>
    <property type="molecule type" value="Genomic_DNA"/>
</dbReference>
<accession>A0AAN6TSK4</accession>
<dbReference type="Proteomes" id="UP001302602">
    <property type="component" value="Unassembled WGS sequence"/>
</dbReference>
<name>A0AAN6TSK4_9PEZI</name>
<evidence type="ECO:0000313" key="1">
    <source>
        <dbReference type="EMBL" id="KAK4119940.1"/>
    </source>
</evidence>
<dbReference type="RefSeq" id="XP_062643713.1">
    <property type="nucleotide sequence ID" value="XM_062793783.1"/>
</dbReference>
<dbReference type="GeneID" id="87830552"/>
<comment type="caution">
    <text evidence="1">The sequence shown here is derived from an EMBL/GenBank/DDBJ whole genome shotgun (WGS) entry which is preliminary data.</text>
</comment>
<protein>
    <submittedName>
        <fullName evidence="1">Uncharacterized protein</fullName>
    </submittedName>
</protein>
<gene>
    <name evidence="1" type="ORF">N657DRAFT_649718</name>
</gene>
<proteinExistence type="predicted"/>
<evidence type="ECO:0000313" key="2">
    <source>
        <dbReference type="Proteomes" id="UP001302602"/>
    </source>
</evidence>